<dbReference type="EMBL" id="KN824282">
    <property type="protein sequence ID" value="KIM31253.1"/>
    <property type="molecule type" value="Genomic_DNA"/>
</dbReference>
<dbReference type="PANTHER" id="PTHR33606">
    <property type="entry name" value="PROTEIN YCII"/>
    <property type="match status" value="1"/>
</dbReference>
<organism evidence="2 3">
    <name type="scientific">Serendipita vermifera MAFF 305830</name>
    <dbReference type="NCBI Taxonomy" id="933852"/>
    <lineage>
        <taxon>Eukaryota</taxon>
        <taxon>Fungi</taxon>
        <taxon>Dikarya</taxon>
        <taxon>Basidiomycota</taxon>
        <taxon>Agaricomycotina</taxon>
        <taxon>Agaricomycetes</taxon>
        <taxon>Sebacinales</taxon>
        <taxon>Serendipitaceae</taxon>
        <taxon>Serendipita</taxon>
    </lineage>
</organism>
<dbReference type="SUPFAM" id="SSF54909">
    <property type="entry name" value="Dimeric alpha+beta barrel"/>
    <property type="match status" value="1"/>
</dbReference>
<name>A0A0C2WYU1_SERVB</name>
<evidence type="ECO:0000313" key="3">
    <source>
        <dbReference type="Proteomes" id="UP000054097"/>
    </source>
</evidence>
<dbReference type="HOGENOM" id="CLU_1533494_0_0_1"/>
<dbReference type="Gene3D" id="3.30.70.1060">
    <property type="entry name" value="Dimeric alpha+beta barrel"/>
    <property type="match status" value="1"/>
</dbReference>
<dbReference type="AlphaFoldDB" id="A0A0C2WYU1"/>
<reference evidence="3" key="2">
    <citation type="submission" date="2015-01" db="EMBL/GenBank/DDBJ databases">
        <title>Evolutionary Origins and Diversification of the Mycorrhizal Mutualists.</title>
        <authorList>
            <consortium name="DOE Joint Genome Institute"/>
            <consortium name="Mycorrhizal Genomics Consortium"/>
            <person name="Kohler A."/>
            <person name="Kuo A."/>
            <person name="Nagy L.G."/>
            <person name="Floudas D."/>
            <person name="Copeland A."/>
            <person name="Barry K.W."/>
            <person name="Cichocki N."/>
            <person name="Veneault-Fourrey C."/>
            <person name="LaButti K."/>
            <person name="Lindquist E.A."/>
            <person name="Lipzen A."/>
            <person name="Lundell T."/>
            <person name="Morin E."/>
            <person name="Murat C."/>
            <person name="Riley R."/>
            <person name="Ohm R."/>
            <person name="Sun H."/>
            <person name="Tunlid A."/>
            <person name="Henrissat B."/>
            <person name="Grigoriev I.V."/>
            <person name="Hibbett D.S."/>
            <person name="Martin F."/>
        </authorList>
    </citation>
    <scope>NUCLEOTIDE SEQUENCE [LARGE SCALE GENOMIC DNA]</scope>
    <source>
        <strain evidence="3">MAFF 305830</strain>
    </source>
</reference>
<dbReference type="Proteomes" id="UP000054097">
    <property type="component" value="Unassembled WGS sequence"/>
</dbReference>
<reference evidence="2 3" key="1">
    <citation type="submission" date="2014-04" db="EMBL/GenBank/DDBJ databases">
        <authorList>
            <consortium name="DOE Joint Genome Institute"/>
            <person name="Kuo A."/>
            <person name="Zuccaro A."/>
            <person name="Kohler A."/>
            <person name="Nagy L.G."/>
            <person name="Floudas D."/>
            <person name="Copeland A."/>
            <person name="Barry K.W."/>
            <person name="Cichocki N."/>
            <person name="Veneault-Fourrey C."/>
            <person name="LaButti K."/>
            <person name="Lindquist E.A."/>
            <person name="Lipzen A."/>
            <person name="Lundell T."/>
            <person name="Morin E."/>
            <person name="Murat C."/>
            <person name="Sun H."/>
            <person name="Tunlid A."/>
            <person name="Henrissat B."/>
            <person name="Grigoriev I.V."/>
            <person name="Hibbett D.S."/>
            <person name="Martin F."/>
            <person name="Nordberg H.P."/>
            <person name="Cantor M.N."/>
            <person name="Hua S.X."/>
        </authorList>
    </citation>
    <scope>NUCLEOTIDE SEQUENCE [LARGE SCALE GENOMIC DNA]</scope>
    <source>
        <strain evidence="2 3">MAFF 305830</strain>
    </source>
</reference>
<dbReference type="InterPro" id="IPR051807">
    <property type="entry name" value="Sec-metab_biosynth-assoc"/>
</dbReference>
<accession>A0A0C2WYU1</accession>
<dbReference type="InterPro" id="IPR011008">
    <property type="entry name" value="Dimeric_a/b-barrel"/>
</dbReference>
<dbReference type="InterPro" id="IPR005545">
    <property type="entry name" value="YCII"/>
</dbReference>
<gene>
    <name evidence="2" type="ORF">M408DRAFT_327519</name>
</gene>
<evidence type="ECO:0000259" key="1">
    <source>
        <dbReference type="Pfam" id="PF03795"/>
    </source>
</evidence>
<protein>
    <recommendedName>
        <fullName evidence="1">YCII-related domain-containing protein</fullName>
    </recommendedName>
</protein>
<sequence>MHSYILRGTGLLSKASKYRQPQYLARYHQIRVIYKPAQRRRDFNTMATTPSSNLQLFIIWAPDYTDDGAFSRRMDVRAQHLVVAEESRKKGYITNIAGAFLTPESIATPDAPKKMLGSMLLVRAKSLEEVRANVESDIYWTNNVWDKDKILIAPFKLALEGAEQWFATEGTTPPA</sequence>
<dbReference type="OrthoDB" id="5519740at2759"/>
<keyword evidence="3" id="KW-1185">Reference proteome</keyword>
<evidence type="ECO:0000313" key="2">
    <source>
        <dbReference type="EMBL" id="KIM31253.1"/>
    </source>
</evidence>
<dbReference type="Pfam" id="PF03795">
    <property type="entry name" value="YCII"/>
    <property type="match status" value="1"/>
</dbReference>
<dbReference type="PANTHER" id="PTHR33606:SF3">
    <property type="entry name" value="PROTEIN YCII"/>
    <property type="match status" value="1"/>
</dbReference>
<feature type="domain" description="YCII-related" evidence="1">
    <location>
        <begin position="64"/>
        <end position="148"/>
    </location>
</feature>
<proteinExistence type="predicted"/>